<evidence type="ECO:0000313" key="2">
    <source>
        <dbReference type="Proteomes" id="UP001075001"/>
    </source>
</evidence>
<accession>A0ABT6E6Q8</accession>
<dbReference type="InterPro" id="IPR011856">
    <property type="entry name" value="tRNA_endonuc-like_dom_sf"/>
</dbReference>
<dbReference type="Proteomes" id="UP001075001">
    <property type="component" value="Unassembled WGS sequence"/>
</dbReference>
<proteinExistence type="predicted"/>
<dbReference type="SUPFAM" id="SSF55874">
    <property type="entry name" value="ATPase domain of HSP90 chaperone/DNA topoisomerase II/histidine kinase"/>
    <property type="match status" value="1"/>
</dbReference>
<keyword evidence="1" id="KW-0547">Nucleotide-binding</keyword>
<keyword evidence="2" id="KW-1185">Reference proteome</keyword>
<sequence>MENSTLGRKNTETEHIYTMQVGLSVLGHLGINLYSNVAAVLTEAVANAWDADATRVDISLNENEIIIKDNGFGMTIDDMNKRYLYVGYSKRNKPELRLTPMGRKPMGRKGIGKLSLFSIANSVEVSSFKDGQLHGLIMHADEIQKEIDNGGSNYHPTPLDFEFLTIDSGTQIVLRELKKKRLSLTASALRKKIARRFSVIGSESFKVFVDSTEITIKDREDLSNLQFFWDMDSGIDFTRVCPELKNSTKLPTNLEKAPNPAWVIKGWIGSVKSSGQLKSPEGNLNNIIVLSRGRLFQENILEDINDGGLYTKYLTGQLEADFLDTDEEDDIATSDRQRVVQDDERYQYLLAFLKQTMRKIAGQWSAWREETGVEEATDANPILSNWLDSLTGGSQPHAKKLLARIESLPLEDDSKKRELFKHAIFAFERLRIQEMSSELADDMVLDASKLLPLLAKQDDLEATLYYEIAKSRVDVIKQFENLVDKNEKEKVLQKYLFTHLWLLDPSWERANGTERMETNVQKEWDDIDAGLSDDEKKGRLDIKYRNTAGVHLIIELKRASVKTSAYALTGQGAKYKQAVEKCSRKVEPNKEPHVQVIFVLGEEISDIDRGQKWVDSMMEGVNGRIVYYETLIDGALRSYGDYLQKQEKIAQIVKLVSQL</sequence>
<evidence type="ECO:0000313" key="1">
    <source>
        <dbReference type="EMBL" id="MDG1641083.1"/>
    </source>
</evidence>
<dbReference type="InterPro" id="IPR036890">
    <property type="entry name" value="HATPase_C_sf"/>
</dbReference>
<protein>
    <submittedName>
        <fullName evidence="1">ATP-binding protein</fullName>
    </submittedName>
</protein>
<keyword evidence="1" id="KW-0067">ATP-binding</keyword>
<gene>
    <name evidence="1" type="ORF">OXR69_004150</name>
</gene>
<organism evidence="1 2">
    <name type="scientific">Klebsiella huaxiensis</name>
    <dbReference type="NCBI Taxonomy" id="2153354"/>
    <lineage>
        <taxon>Bacteria</taxon>
        <taxon>Pseudomonadati</taxon>
        <taxon>Pseudomonadota</taxon>
        <taxon>Gammaproteobacteria</taxon>
        <taxon>Enterobacterales</taxon>
        <taxon>Enterobacteriaceae</taxon>
        <taxon>Klebsiella/Raoultella group</taxon>
        <taxon>Klebsiella</taxon>
    </lineage>
</organism>
<dbReference type="Gene3D" id="3.40.1350.10">
    <property type="match status" value="1"/>
</dbReference>
<reference evidence="1" key="1">
    <citation type="submission" date="2023-03" db="EMBL/GenBank/DDBJ databases">
        <title>identification of new KPC variant in Klebsiella huaxiensis from the Hospital Sewage Samples in China.</title>
        <authorList>
            <person name="Wu Y."/>
        </authorList>
    </citation>
    <scope>NUCLEOTIDE SEQUENCE</scope>
    <source>
        <strain evidence="1">ZR-9</strain>
    </source>
</reference>
<dbReference type="Pfam" id="PF13589">
    <property type="entry name" value="HATPase_c_3"/>
    <property type="match status" value="1"/>
</dbReference>
<dbReference type="EMBL" id="JAPQEX020000001">
    <property type="protein sequence ID" value="MDG1641083.1"/>
    <property type="molecule type" value="Genomic_DNA"/>
</dbReference>
<dbReference type="Gene3D" id="3.30.565.10">
    <property type="entry name" value="Histidine kinase-like ATPase, C-terminal domain"/>
    <property type="match status" value="1"/>
</dbReference>
<dbReference type="GO" id="GO:0005524">
    <property type="term" value="F:ATP binding"/>
    <property type="evidence" value="ECO:0007669"/>
    <property type="project" value="UniProtKB-KW"/>
</dbReference>
<name>A0ABT6E6Q8_9ENTR</name>
<dbReference type="RefSeq" id="WP_128334931.1">
    <property type="nucleotide sequence ID" value="NZ_JAPQEX020000001.1"/>
</dbReference>
<comment type="caution">
    <text evidence="1">The sequence shown here is derived from an EMBL/GenBank/DDBJ whole genome shotgun (WGS) entry which is preliminary data.</text>
</comment>